<comment type="caution">
    <text evidence="1">The sequence shown here is derived from an EMBL/GenBank/DDBJ whole genome shotgun (WGS) entry which is preliminary data.</text>
</comment>
<sequence length="129" mass="13947">MEVFASELAVDFPYVVSLVAAARGEGVAVVASEPAATVLFTAPSVGVDPSTLDGVTESTTSMITQVQSRSERATARSSDTISEVRLWGAVSNHFVCCELYENTTYRNIINSRHCNVVKKINNIDSQIFE</sequence>
<proteinExistence type="predicted"/>
<protein>
    <submittedName>
        <fullName evidence="1">Uncharacterized protein</fullName>
    </submittedName>
</protein>
<gene>
    <name evidence="1" type="ORF">AVEN_211140_1</name>
</gene>
<keyword evidence="2" id="KW-1185">Reference proteome</keyword>
<evidence type="ECO:0000313" key="2">
    <source>
        <dbReference type="Proteomes" id="UP000499080"/>
    </source>
</evidence>
<reference evidence="1 2" key="1">
    <citation type="journal article" date="2019" name="Sci. Rep.">
        <title>Orb-weaving spider Araneus ventricosus genome elucidates the spidroin gene catalogue.</title>
        <authorList>
            <person name="Kono N."/>
            <person name="Nakamura H."/>
            <person name="Ohtoshi R."/>
            <person name="Moran D.A.P."/>
            <person name="Shinohara A."/>
            <person name="Yoshida Y."/>
            <person name="Fujiwara M."/>
            <person name="Mori M."/>
            <person name="Tomita M."/>
            <person name="Arakawa K."/>
        </authorList>
    </citation>
    <scope>NUCLEOTIDE SEQUENCE [LARGE SCALE GENOMIC DNA]</scope>
</reference>
<dbReference type="AlphaFoldDB" id="A0A4Y2G1C8"/>
<name>A0A4Y2G1C8_ARAVE</name>
<accession>A0A4Y2G1C8</accession>
<dbReference type="EMBL" id="BGPR01001184">
    <property type="protein sequence ID" value="GBM47520.1"/>
    <property type="molecule type" value="Genomic_DNA"/>
</dbReference>
<evidence type="ECO:0000313" key="1">
    <source>
        <dbReference type="EMBL" id="GBM47520.1"/>
    </source>
</evidence>
<dbReference type="Proteomes" id="UP000499080">
    <property type="component" value="Unassembled WGS sequence"/>
</dbReference>
<organism evidence="1 2">
    <name type="scientific">Araneus ventricosus</name>
    <name type="common">Orbweaver spider</name>
    <name type="synonym">Epeira ventricosa</name>
    <dbReference type="NCBI Taxonomy" id="182803"/>
    <lineage>
        <taxon>Eukaryota</taxon>
        <taxon>Metazoa</taxon>
        <taxon>Ecdysozoa</taxon>
        <taxon>Arthropoda</taxon>
        <taxon>Chelicerata</taxon>
        <taxon>Arachnida</taxon>
        <taxon>Araneae</taxon>
        <taxon>Araneomorphae</taxon>
        <taxon>Entelegynae</taxon>
        <taxon>Araneoidea</taxon>
        <taxon>Araneidae</taxon>
        <taxon>Araneus</taxon>
    </lineage>
</organism>